<dbReference type="EC" id="2.4.2.10" evidence="5 10"/>
<keyword evidence="8 10" id="KW-0460">Magnesium</keyword>
<comment type="cofactor">
    <cofactor evidence="10">
        <name>Mg(2+)</name>
        <dbReference type="ChEBI" id="CHEBI:18420"/>
    </cofactor>
</comment>
<dbReference type="Pfam" id="PF00156">
    <property type="entry name" value="Pribosyltran"/>
    <property type="match status" value="1"/>
</dbReference>
<dbReference type="FunFam" id="3.40.50.2020:FF:000052">
    <property type="entry name" value="Orotate phosphoribosyltransferase"/>
    <property type="match status" value="1"/>
</dbReference>
<dbReference type="InterPro" id="IPR004467">
    <property type="entry name" value="Or_phspho_trans_dom"/>
</dbReference>
<dbReference type="EMBL" id="LDJJ01000054">
    <property type="protein sequence ID" value="KRG65479.1"/>
    <property type="molecule type" value="Genomic_DNA"/>
</dbReference>
<evidence type="ECO:0000256" key="3">
    <source>
        <dbReference type="ARBA" id="ARBA00006340"/>
    </source>
</evidence>
<dbReference type="PANTHER" id="PTHR46683">
    <property type="entry name" value="OROTATE PHOSPHORIBOSYLTRANSFERASE 1-RELATED"/>
    <property type="match status" value="1"/>
</dbReference>
<dbReference type="Proteomes" id="UP000051863">
    <property type="component" value="Unassembled WGS sequence"/>
</dbReference>
<comment type="similarity">
    <text evidence="3 10">Belongs to the purine/pyrimidine phosphoribosyltransferase family. PyrE subfamily.</text>
</comment>
<dbReference type="UniPathway" id="UPA00070">
    <property type="reaction ID" value="UER00119"/>
</dbReference>
<feature type="binding site" description="in other chain" evidence="10">
    <location>
        <position position="99"/>
    </location>
    <ligand>
        <name>5-phospho-alpha-D-ribose 1-diphosphate</name>
        <dbReference type="ChEBI" id="CHEBI:58017"/>
        <note>ligand shared between dimeric partners</note>
    </ligand>
</feature>
<evidence type="ECO:0000256" key="4">
    <source>
        <dbReference type="ARBA" id="ARBA00011738"/>
    </source>
</evidence>
<dbReference type="SUPFAM" id="SSF53271">
    <property type="entry name" value="PRTase-like"/>
    <property type="match status" value="1"/>
</dbReference>
<dbReference type="GO" id="GO:0004588">
    <property type="term" value="F:orotate phosphoribosyltransferase activity"/>
    <property type="evidence" value="ECO:0007669"/>
    <property type="project" value="UniProtKB-UniRule"/>
</dbReference>
<feature type="binding site" evidence="10">
    <location>
        <begin position="34"/>
        <end position="35"/>
    </location>
    <ligand>
        <name>orotate</name>
        <dbReference type="ChEBI" id="CHEBI:30839"/>
    </ligand>
</feature>
<keyword evidence="7 10" id="KW-0808">Transferase</keyword>
<dbReference type="NCBIfam" id="TIGR00336">
    <property type="entry name" value="pyrE"/>
    <property type="match status" value="1"/>
</dbReference>
<gene>
    <name evidence="10 12" type="primary">pyrE</name>
    <name evidence="12" type="ORF">ABB27_15405</name>
</gene>
<dbReference type="PATRIC" id="fig|405446.3.peg.2835"/>
<evidence type="ECO:0000313" key="12">
    <source>
        <dbReference type="EMBL" id="KRG65479.1"/>
    </source>
</evidence>
<feature type="binding site" evidence="10">
    <location>
        <position position="128"/>
    </location>
    <ligand>
        <name>orotate</name>
        <dbReference type="ChEBI" id="CHEBI:30839"/>
    </ligand>
</feature>
<evidence type="ECO:0000259" key="11">
    <source>
        <dbReference type="Pfam" id="PF00156"/>
    </source>
</evidence>
<dbReference type="InterPro" id="IPR029057">
    <property type="entry name" value="PRTase-like"/>
</dbReference>
<reference evidence="12 13" key="1">
    <citation type="submission" date="2015-05" db="EMBL/GenBank/DDBJ databases">
        <title>Genome sequencing and analysis of members of genus Stenotrophomonas.</title>
        <authorList>
            <person name="Patil P.P."/>
            <person name="Midha S."/>
            <person name="Patil P.B."/>
        </authorList>
    </citation>
    <scope>NUCLEOTIDE SEQUENCE [LARGE SCALE GENOMIC DNA]</scope>
    <source>
        <strain evidence="12 13">DSM 18941</strain>
    </source>
</reference>
<dbReference type="InterPro" id="IPR023031">
    <property type="entry name" value="OPRT"/>
</dbReference>
<evidence type="ECO:0000256" key="5">
    <source>
        <dbReference type="ARBA" id="ARBA00011971"/>
    </source>
</evidence>
<comment type="subunit">
    <text evidence="4 10">Homodimer.</text>
</comment>
<dbReference type="RefSeq" id="WP_057629663.1">
    <property type="nucleotide sequence ID" value="NZ_LDJJ01000054.1"/>
</dbReference>
<dbReference type="GO" id="GO:0044205">
    <property type="term" value="P:'de novo' UMP biosynthetic process"/>
    <property type="evidence" value="ECO:0007669"/>
    <property type="project" value="UniProtKB-UniRule"/>
</dbReference>
<comment type="caution">
    <text evidence="12">The sequence shown here is derived from an EMBL/GenBank/DDBJ whole genome shotgun (WGS) entry which is preliminary data.</text>
</comment>
<dbReference type="GO" id="GO:0000287">
    <property type="term" value="F:magnesium ion binding"/>
    <property type="evidence" value="ECO:0007669"/>
    <property type="project" value="UniProtKB-UniRule"/>
</dbReference>
<feature type="binding site" evidence="10">
    <location>
        <position position="156"/>
    </location>
    <ligand>
        <name>orotate</name>
        <dbReference type="ChEBI" id="CHEBI:30839"/>
    </ligand>
</feature>
<dbReference type="GO" id="GO:0006207">
    <property type="term" value="P:'de novo' pyrimidine nucleobase biosynthetic process"/>
    <property type="evidence" value="ECO:0007669"/>
    <property type="project" value="TreeGrafter"/>
</dbReference>
<feature type="binding site" evidence="10">
    <location>
        <position position="104"/>
    </location>
    <ligand>
        <name>5-phospho-alpha-D-ribose 1-diphosphate</name>
        <dbReference type="ChEBI" id="CHEBI:58017"/>
        <note>ligand shared between dimeric partners</note>
    </ligand>
</feature>
<dbReference type="PANTHER" id="PTHR46683:SF1">
    <property type="entry name" value="OROTATE PHOSPHORIBOSYLTRANSFERASE 1-RELATED"/>
    <property type="match status" value="1"/>
</dbReference>
<dbReference type="GO" id="GO:0005737">
    <property type="term" value="C:cytoplasm"/>
    <property type="evidence" value="ECO:0007669"/>
    <property type="project" value="TreeGrafter"/>
</dbReference>
<comment type="pathway">
    <text evidence="2 10">Pyrimidine metabolism; UMP biosynthesis via de novo pathway; UMP from orotate: step 1/2.</text>
</comment>
<evidence type="ECO:0000256" key="1">
    <source>
        <dbReference type="ARBA" id="ARBA00003769"/>
    </source>
</evidence>
<evidence type="ECO:0000256" key="7">
    <source>
        <dbReference type="ARBA" id="ARBA00022679"/>
    </source>
</evidence>
<keyword evidence="13" id="KW-1185">Reference proteome</keyword>
<dbReference type="HAMAP" id="MF_01208">
    <property type="entry name" value="PyrE"/>
    <property type="match status" value="1"/>
</dbReference>
<feature type="binding site" description="in other chain" evidence="10">
    <location>
        <position position="26"/>
    </location>
    <ligand>
        <name>5-phospho-alpha-D-ribose 1-diphosphate</name>
        <dbReference type="ChEBI" id="CHEBI:58017"/>
        <note>ligand shared between dimeric partners</note>
    </ligand>
</feature>
<evidence type="ECO:0000256" key="2">
    <source>
        <dbReference type="ARBA" id="ARBA00004889"/>
    </source>
</evidence>
<protein>
    <recommendedName>
        <fullName evidence="5 10">Orotate phosphoribosyltransferase</fullName>
        <shortName evidence="10">OPRT</shortName>
        <shortName evidence="10">OPRTase</shortName>
        <ecNumber evidence="5 10">2.4.2.10</ecNumber>
    </recommendedName>
</protein>
<dbReference type="InterPro" id="IPR000836">
    <property type="entry name" value="PRTase_dom"/>
</dbReference>
<dbReference type="AlphaFoldDB" id="A0A0R0CHY3"/>
<accession>A0A0R0CHY3</accession>
<feature type="binding site" evidence="10">
    <location>
        <position position="98"/>
    </location>
    <ligand>
        <name>5-phospho-alpha-D-ribose 1-diphosphate</name>
        <dbReference type="ChEBI" id="CHEBI:58017"/>
        <note>ligand shared between dimeric partners</note>
    </ligand>
</feature>
<evidence type="ECO:0000256" key="10">
    <source>
        <dbReference type="HAMAP-Rule" id="MF_01208"/>
    </source>
</evidence>
<proteinExistence type="inferred from homology"/>
<dbReference type="GO" id="GO:0046132">
    <property type="term" value="P:pyrimidine ribonucleoside biosynthetic process"/>
    <property type="evidence" value="ECO:0007669"/>
    <property type="project" value="TreeGrafter"/>
</dbReference>
<dbReference type="OrthoDB" id="9779060at2"/>
<dbReference type="Gene3D" id="3.40.50.2020">
    <property type="match status" value="1"/>
</dbReference>
<feature type="binding site" evidence="10">
    <location>
        <position position="102"/>
    </location>
    <ligand>
        <name>5-phospho-alpha-D-ribose 1-diphosphate</name>
        <dbReference type="ChEBI" id="CHEBI:58017"/>
        <note>ligand shared between dimeric partners</note>
    </ligand>
</feature>
<evidence type="ECO:0000313" key="13">
    <source>
        <dbReference type="Proteomes" id="UP000051863"/>
    </source>
</evidence>
<keyword evidence="6 10" id="KW-0328">Glycosyltransferase</keyword>
<comment type="function">
    <text evidence="1 10">Catalyzes the transfer of a ribosyl phosphate group from 5-phosphoribose 1-diphosphate to orotate, leading to the formation of orotidine monophosphate (OMP).</text>
</comment>
<keyword evidence="9 10" id="KW-0665">Pyrimidine biosynthesis</keyword>
<evidence type="ECO:0000256" key="9">
    <source>
        <dbReference type="ARBA" id="ARBA00022975"/>
    </source>
</evidence>
<evidence type="ECO:0000256" key="6">
    <source>
        <dbReference type="ARBA" id="ARBA00022676"/>
    </source>
</evidence>
<feature type="domain" description="Phosphoribosyltransferase" evidence="11">
    <location>
        <begin position="57"/>
        <end position="158"/>
    </location>
</feature>
<dbReference type="CDD" id="cd06223">
    <property type="entry name" value="PRTases_typeI"/>
    <property type="match status" value="1"/>
</dbReference>
<comment type="catalytic activity">
    <reaction evidence="10">
        <text>orotidine 5'-phosphate + diphosphate = orotate + 5-phospho-alpha-D-ribose 1-diphosphate</text>
        <dbReference type="Rhea" id="RHEA:10380"/>
        <dbReference type="ChEBI" id="CHEBI:30839"/>
        <dbReference type="ChEBI" id="CHEBI:33019"/>
        <dbReference type="ChEBI" id="CHEBI:57538"/>
        <dbReference type="ChEBI" id="CHEBI:58017"/>
        <dbReference type="EC" id="2.4.2.10"/>
    </reaction>
</comment>
<name>A0A0R0CHY3_9GAMM</name>
<organism evidence="12 13">
    <name type="scientific">Stenotrophomonas terrae</name>
    <dbReference type="NCBI Taxonomy" id="405446"/>
    <lineage>
        <taxon>Bacteria</taxon>
        <taxon>Pseudomonadati</taxon>
        <taxon>Pseudomonadota</taxon>
        <taxon>Gammaproteobacteria</taxon>
        <taxon>Lysobacterales</taxon>
        <taxon>Lysobacteraceae</taxon>
        <taxon>Stenotrophomonas</taxon>
    </lineage>
</organism>
<sequence length="219" mass="23149">MSDHRSRFLQLALNADALRFGQFTLKSGRVSPYFFNAGRFDTGLALAQLGNCYADAIDAAGIAYDQLFGPAYKGIPLATAIACEFSHRGRNLPLTFNRKEAKEHGEGGTLIGADMAGKRILIVDDVITAGTAIREALAIIREANGIPAGIVVALDRQEIASETDPRSAAQAVAAETGIPVIAVANLADLLAFASGNPELVGYREPLLAYRGRYGSNPTG</sequence>
<feature type="binding site" description="in other chain" evidence="10">
    <location>
        <begin position="124"/>
        <end position="132"/>
    </location>
    <ligand>
        <name>5-phospho-alpha-D-ribose 1-diphosphate</name>
        <dbReference type="ChEBI" id="CHEBI:58017"/>
        <note>ligand shared between dimeric partners</note>
    </ligand>
</feature>
<evidence type="ECO:0000256" key="8">
    <source>
        <dbReference type="ARBA" id="ARBA00022842"/>
    </source>
</evidence>
<feature type="binding site" description="in other chain" evidence="10">
    <location>
        <begin position="72"/>
        <end position="73"/>
    </location>
    <ligand>
        <name>5-phospho-alpha-D-ribose 1-diphosphate</name>
        <dbReference type="ChEBI" id="CHEBI:58017"/>
        <note>ligand shared between dimeric partners</note>
    </ligand>
</feature>